<dbReference type="EMBL" id="CAJOBZ010000010">
    <property type="protein sequence ID" value="CAF4831418.1"/>
    <property type="molecule type" value="Genomic_DNA"/>
</dbReference>
<protein>
    <submittedName>
        <fullName evidence="1">Uncharacterized protein</fullName>
    </submittedName>
</protein>
<dbReference type="Proteomes" id="UP000663880">
    <property type="component" value="Unassembled WGS sequence"/>
</dbReference>
<evidence type="ECO:0000313" key="2">
    <source>
        <dbReference type="Proteomes" id="UP000663880"/>
    </source>
</evidence>
<reference evidence="1" key="1">
    <citation type="submission" date="2021-02" db="EMBL/GenBank/DDBJ databases">
        <authorList>
            <person name="Steward A R."/>
        </authorList>
    </citation>
    <scope>NUCLEOTIDE SEQUENCE</scope>
</reference>
<keyword evidence="2" id="KW-1185">Reference proteome</keyword>
<comment type="caution">
    <text evidence="1">The sequence shown here is derived from an EMBL/GenBank/DDBJ whole genome shotgun (WGS) entry which is preliminary data.</text>
</comment>
<name>A0A821QVF7_9NEOP</name>
<dbReference type="AlphaFoldDB" id="A0A821QVF7"/>
<dbReference type="OrthoDB" id="6765104at2759"/>
<gene>
    <name evidence="1" type="ORF">PMACD_LOCUS5354</name>
</gene>
<proteinExistence type="predicted"/>
<evidence type="ECO:0000313" key="1">
    <source>
        <dbReference type="EMBL" id="CAF4831418.1"/>
    </source>
</evidence>
<organism evidence="1 2">
    <name type="scientific">Pieris macdunnoughi</name>
    <dbReference type="NCBI Taxonomy" id="345717"/>
    <lineage>
        <taxon>Eukaryota</taxon>
        <taxon>Metazoa</taxon>
        <taxon>Ecdysozoa</taxon>
        <taxon>Arthropoda</taxon>
        <taxon>Hexapoda</taxon>
        <taxon>Insecta</taxon>
        <taxon>Pterygota</taxon>
        <taxon>Neoptera</taxon>
        <taxon>Endopterygota</taxon>
        <taxon>Lepidoptera</taxon>
        <taxon>Glossata</taxon>
        <taxon>Ditrysia</taxon>
        <taxon>Papilionoidea</taxon>
        <taxon>Pieridae</taxon>
        <taxon>Pierinae</taxon>
        <taxon>Pieris</taxon>
    </lineage>
</organism>
<accession>A0A821QVF7</accession>
<sequence>MTERKVSKVKVQECSVYKSCLTCLGAKSILWLVFPRKQVVYAPIVRKPRKSFVLDSLPQRTLCYYYTSNTKPITTNNCKTLDLVIENPPTLNLCAFTALDRTYNKCYSKPYGVNCTTPRTLPPIPAAHHFTAKLSVRTTQGPDFVASNFTFLIVTCTARARGASVPRFLVCLFNSEMILFPPIIQV</sequence>